<evidence type="ECO:0000256" key="2">
    <source>
        <dbReference type="ARBA" id="ARBA00022723"/>
    </source>
</evidence>
<dbReference type="InterPro" id="IPR008331">
    <property type="entry name" value="Ferritin_DPS_dom"/>
</dbReference>
<dbReference type="Pfam" id="PF00210">
    <property type="entry name" value="Ferritin"/>
    <property type="match status" value="1"/>
</dbReference>
<keyword evidence="7" id="KW-1185">Reference proteome</keyword>
<sequence>MAMNPKIEKALNEQVKWELYSSYLYLSMSSWYESKGLRGFANWEYVQAQEEKDHAMKIYKYVISRGGRMLLQPIEAPPTEWKSPLDAFEVSLKHEVKVTSLINDLVNLAQKEKDHATINMLQWFVDEQIEEEGDAGQIVDQLKMIEKDGGSGMLYMLDKELGARVYVPLTQTTPPASQ</sequence>
<evidence type="ECO:0000256" key="4">
    <source>
        <dbReference type="ARBA" id="ARBA00023004"/>
    </source>
</evidence>
<dbReference type="Proteomes" id="UP001301797">
    <property type="component" value="Chromosome"/>
</dbReference>
<gene>
    <name evidence="6" type="ORF">F1737_03685</name>
</gene>
<feature type="domain" description="Ferritin-like diiron" evidence="5">
    <location>
        <begin position="1"/>
        <end position="146"/>
    </location>
</feature>
<dbReference type="AlphaFoldDB" id="A0AA97FAI2"/>
<keyword evidence="3" id="KW-0560">Oxidoreductase</keyword>
<dbReference type="GO" id="GO:0004322">
    <property type="term" value="F:ferroxidase activity"/>
    <property type="evidence" value="ECO:0007669"/>
    <property type="project" value="TreeGrafter"/>
</dbReference>
<protein>
    <submittedName>
        <fullName evidence="6">Ferritin</fullName>
    </submittedName>
</protein>
<evidence type="ECO:0000313" key="6">
    <source>
        <dbReference type="EMBL" id="WOF15860.1"/>
    </source>
</evidence>
<keyword evidence="1" id="KW-0409">Iron storage</keyword>
<evidence type="ECO:0000256" key="1">
    <source>
        <dbReference type="ARBA" id="ARBA00022434"/>
    </source>
</evidence>
<dbReference type="PANTHER" id="PTHR11431:SF127">
    <property type="entry name" value="BACTERIAL NON-HEME FERRITIN"/>
    <property type="match status" value="1"/>
</dbReference>
<reference evidence="6 7" key="1">
    <citation type="submission" date="2019-09" db="EMBL/GenBank/DDBJ databases">
        <title>The complete genome of Methanoplanus sp. FWC-SCC4.</title>
        <authorList>
            <person name="Chen S.-C."/>
            <person name="Zhou Y.-Z."/>
            <person name="Lai M.-C."/>
        </authorList>
    </citation>
    <scope>NUCLEOTIDE SEQUENCE [LARGE SCALE GENOMIC DNA]</scope>
    <source>
        <strain evidence="6 7">FWC-SCC4</strain>
    </source>
</reference>
<dbReference type="GO" id="GO:0008199">
    <property type="term" value="F:ferric iron binding"/>
    <property type="evidence" value="ECO:0007669"/>
    <property type="project" value="InterPro"/>
</dbReference>
<evidence type="ECO:0000313" key="7">
    <source>
        <dbReference type="Proteomes" id="UP001301797"/>
    </source>
</evidence>
<evidence type="ECO:0000259" key="5">
    <source>
        <dbReference type="PROSITE" id="PS50905"/>
    </source>
</evidence>
<dbReference type="InterPro" id="IPR009040">
    <property type="entry name" value="Ferritin-like_diiron"/>
</dbReference>
<proteinExistence type="predicted"/>
<keyword evidence="4" id="KW-0408">Iron</keyword>
<name>A0AA97FAI2_9EURY</name>
<dbReference type="InterPro" id="IPR009078">
    <property type="entry name" value="Ferritin-like_SF"/>
</dbReference>
<dbReference type="PANTHER" id="PTHR11431">
    <property type="entry name" value="FERRITIN"/>
    <property type="match status" value="1"/>
</dbReference>
<dbReference type="InterPro" id="IPR001519">
    <property type="entry name" value="Ferritin"/>
</dbReference>
<dbReference type="EMBL" id="CP043875">
    <property type="protein sequence ID" value="WOF15860.1"/>
    <property type="molecule type" value="Genomic_DNA"/>
</dbReference>
<dbReference type="GO" id="GO:0005829">
    <property type="term" value="C:cytosol"/>
    <property type="evidence" value="ECO:0007669"/>
    <property type="project" value="TreeGrafter"/>
</dbReference>
<dbReference type="GO" id="GO:0042802">
    <property type="term" value="F:identical protein binding"/>
    <property type="evidence" value="ECO:0007669"/>
    <property type="project" value="UniProtKB-ARBA"/>
</dbReference>
<keyword evidence="2" id="KW-0479">Metal-binding</keyword>
<evidence type="ECO:0000256" key="3">
    <source>
        <dbReference type="ARBA" id="ARBA00023002"/>
    </source>
</evidence>
<dbReference type="InterPro" id="IPR041719">
    <property type="entry name" value="Ferritin_prok"/>
</dbReference>
<dbReference type="FunFam" id="1.20.1260.10:FF:000001">
    <property type="entry name" value="Non-heme ferritin"/>
    <property type="match status" value="1"/>
</dbReference>
<dbReference type="GO" id="GO:0008198">
    <property type="term" value="F:ferrous iron binding"/>
    <property type="evidence" value="ECO:0007669"/>
    <property type="project" value="TreeGrafter"/>
</dbReference>
<dbReference type="GO" id="GO:0006826">
    <property type="term" value="P:iron ion transport"/>
    <property type="evidence" value="ECO:0007669"/>
    <property type="project" value="InterPro"/>
</dbReference>
<accession>A0AA97FAI2</accession>
<dbReference type="GO" id="GO:0006879">
    <property type="term" value="P:intracellular iron ion homeostasis"/>
    <property type="evidence" value="ECO:0007669"/>
    <property type="project" value="UniProtKB-KW"/>
</dbReference>
<dbReference type="KEGG" id="mefw:F1737_03685"/>
<dbReference type="CDD" id="cd01055">
    <property type="entry name" value="Nonheme_Ferritin"/>
    <property type="match status" value="1"/>
</dbReference>
<dbReference type="SUPFAM" id="SSF47240">
    <property type="entry name" value="Ferritin-like"/>
    <property type="match status" value="1"/>
</dbReference>
<dbReference type="InterPro" id="IPR012347">
    <property type="entry name" value="Ferritin-like"/>
</dbReference>
<dbReference type="Gene3D" id="1.20.1260.10">
    <property type="match status" value="1"/>
</dbReference>
<organism evidence="6 7">
    <name type="scientific">Methanochimaera problematica</name>
    <dbReference type="NCBI Taxonomy" id="2609417"/>
    <lineage>
        <taxon>Archaea</taxon>
        <taxon>Methanobacteriati</taxon>
        <taxon>Methanobacteriota</taxon>
        <taxon>Stenosarchaea group</taxon>
        <taxon>Methanomicrobia</taxon>
        <taxon>Methanomicrobiales</taxon>
        <taxon>Methanomicrobiaceae</taxon>
        <taxon>Methanochimaera</taxon>
    </lineage>
</organism>
<dbReference type="PROSITE" id="PS50905">
    <property type="entry name" value="FERRITIN_LIKE"/>
    <property type="match status" value="1"/>
</dbReference>